<keyword evidence="2" id="KW-0677">Repeat</keyword>
<keyword evidence="6" id="KW-1185">Reference proteome</keyword>
<dbReference type="PROSITE" id="PS50234">
    <property type="entry name" value="VWFA"/>
    <property type="match status" value="1"/>
</dbReference>
<protein>
    <submittedName>
        <fullName evidence="5">Phospholipid-binding protein</fullName>
    </submittedName>
</protein>
<feature type="domain" description="C2" evidence="3">
    <location>
        <begin position="95"/>
        <end position="211"/>
    </location>
</feature>
<dbReference type="Gene3D" id="3.40.50.410">
    <property type="entry name" value="von Willebrand factor, type A domain"/>
    <property type="match status" value="1"/>
</dbReference>
<dbReference type="SUPFAM" id="SSF53300">
    <property type="entry name" value="vWA-like"/>
    <property type="match status" value="1"/>
</dbReference>
<proteinExistence type="inferred from homology"/>
<dbReference type="Gene3D" id="2.60.40.150">
    <property type="entry name" value="C2 domain"/>
    <property type="match status" value="1"/>
</dbReference>
<dbReference type="SUPFAM" id="SSF49562">
    <property type="entry name" value="C2 domain (Calcium/lipid-binding domain, CaLB)"/>
    <property type="match status" value="1"/>
</dbReference>
<dbReference type="InParanoid" id="A0A151Z757"/>
<dbReference type="Pfam" id="PF00168">
    <property type="entry name" value="C2"/>
    <property type="match status" value="1"/>
</dbReference>
<evidence type="ECO:0000256" key="2">
    <source>
        <dbReference type="ARBA" id="ARBA00022737"/>
    </source>
</evidence>
<comment type="caution">
    <text evidence="5">The sequence shown here is derived from an EMBL/GenBank/DDBJ whole genome shotgun (WGS) entry which is preliminary data.</text>
</comment>
<dbReference type="GO" id="GO:0005886">
    <property type="term" value="C:plasma membrane"/>
    <property type="evidence" value="ECO:0007669"/>
    <property type="project" value="TreeGrafter"/>
</dbReference>
<evidence type="ECO:0000259" key="4">
    <source>
        <dbReference type="PROSITE" id="PS50234"/>
    </source>
</evidence>
<dbReference type="PANTHER" id="PTHR10857:SF106">
    <property type="entry name" value="C2 DOMAIN-CONTAINING PROTEIN"/>
    <property type="match status" value="1"/>
</dbReference>
<sequence>MSKWYTIKVKGSDMLVNGRVFLELNGKLVGSTEESKFKTFIFKRDFTVEYTPSTTTQNLKFIIGTSIDSNGKGEAEETFENLISEKKKLVLVSHSAGVSFLELEVEDAPLSNLLCKFVIHGKDFDKKDLLGKSDPYYIISKSNGLSVYQSEVIKKELNPQFKEVVLSYGTLSDTFLIDFYDHNALTKHEHIGQLKTSVLEIISRGSGSMEIVNLKTHKSAGTVTFPQFVVYKSPSFMDYLESGVKLGLSIAIDFSSQNQNEDLHKLGNNNYEMAISNIGGILSGFNENAPISFYGYGGSPSNEYGTFSVPLKDPKGTYDVLCAYKNTLTKLEQKGEPDFTKVIQKVIDASPPSQPIAQYNILLLLSSGECQDIEATKKVITEASKHPISIIIVGNGSNTNNRFDKLKQLASTFNAELQRDTVQFISFKETLGSNQIAKETLKSFPNQIVSYLISKKQFPNQK</sequence>
<dbReference type="GO" id="GO:0071277">
    <property type="term" value="P:cellular response to calcium ion"/>
    <property type="evidence" value="ECO:0007669"/>
    <property type="project" value="TreeGrafter"/>
</dbReference>
<dbReference type="AlphaFoldDB" id="A0A151Z757"/>
<evidence type="ECO:0000256" key="1">
    <source>
        <dbReference type="ARBA" id="ARBA00009048"/>
    </source>
</evidence>
<dbReference type="InterPro" id="IPR036465">
    <property type="entry name" value="vWFA_dom_sf"/>
</dbReference>
<dbReference type="GO" id="GO:0005829">
    <property type="term" value="C:cytosol"/>
    <property type="evidence" value="ECO:0007669"/>
    <property type="project" value="UniProtKB-ARBA"/>
</dbReference>
<dbReference type="EMBL" id="LODT01000039">
    <property type="protein sequence ID" value="KYQ89792.1"/>
    <property type="molecule type" value="Genomic_DNA"/>
</dbReference>
<reference evidence="5 6" key="1">
    <citation type="submission" date="2015-12" db="EMBL/GenBank/DDBJ databases">
        <title>Dictyostelia acquired genes for synthesis and detection of signals that induce cell-type specialization by lateral gene transfer from prokaryotes.</title>
        <authorList>
            <person name="Gloeckner G."/>
            <person name="Schaap P."/>
        </authorList>
    </citation>
    <scope>NUCLEOTIDE SEQUENCE [LARGE SCALE GENOMIC DNA]</scope>
    <source>
        <strain evidence="5 6">TK</strain>
    </source>
</reference>
<dbReference type="InterPro" id="IPR045052">
    <property type="entry name" value="Copine"/>
</dbReference>
<dbReference type="PROSITE" id="PS50004">
    <property type="entry name" value="C2"/>
    <property type="match status" value="1"/>
</dbReference>
<comment type="similarity">
    <text evidence="1">Belongs to the copine family.</text>
</comment>
<dbReference type="PANTHER" id="PTHR10857">
    <property type="entry name" value="COPINE"/>
    <property type="match status" value="1"/>
</dbReference>
<dbReference type="SMART" id="SM00327">
    <property type="entry name" value="VWA"/>
    <property type="match status" value="1"/>
</dbReference>
<dbReference type="InterPro" id="IPR002035">
    <property type="entry name" value="VWF_A"/>
</dbReference>
<dbReference type="OrthoDB" id="1591at2759"/>
<evidence type="ECO:0000313" key="6">
    <source>
        <dbReference type="Proteomes" id="UP000076078"/>
    </source>
</evidence>
<dbReference type="CDD" id="cd04047">
    <property type="entry name" value="C2B_Copine"/>
    <property type="match status" value="1"/>
</dbReference>
<dbReference type="InterPro" id="IPR035892">
    <property type="entry name" value="C2_domain_sf"/>
</dbReference>
<dbReference type="InterPro" id="IPR000008">
    <property type="entry name" value="C2_dom"/>
</dbReference>
<dbReference type="SMART" id="SM00239">
    <property type="entry name" value="C2"/>
    <property type="match status" value="1"/>
</dbReference>
<accession>A0A151Z757</accession>
<evidence type="ECO:0000313" key="5">
    <source>
        <dbReference type="EMBL" id="KYQ89792.1"/>
    </source>
</evidence>
<dbReference type="Pfam" id="PF07002">
    <property type="entry name" value="Copine"/>
    <property type="match status" value="1"/>
</dbReference>
<dbReference type="STRING" id="361077.A0A151Z757"/>
<dbReference type="GO" id="GO:0005544">
    <property type="term" value="F:calcium-dependent phospholipid binding"/>
    <property type="evidence" value="ECO:0007669"/>
    <property type="project" value="InterPro"/>
</dbReference>
<dbReference type="Proteomes" id="UP000076078">
    <property type="component" value="Unassembled WGS sequence"/>
</dbReference>
<name>A0A151Z757_TIELA</name>
<dbReference type="InterPro" id="IPR010734">
    <property type="entry name" value="Copine_C"/>
</dbReference>
<gene>
    <name evidence="5" type="ORF">DLAC_09759</name>
</gene>
<evidence type="ECO:0000259" key="3">
    <source>
        <dbReference type="PROSITE" id="PS50004"/>
    </source>
</evidence>
<feature type="domain" description="VWFA" evidence="4">
    <location>
        <begin position="247"/>
        <end position="448"/>
    </location>
</feature>
<dbReference type="InterPro" id="IPR037768">
    <property type="entry name" value="C2B_Copine"/>
</dbReference>
<organism evidence="5 6">
    <name type="scientific">Tieghemostelium lacteum</name>
    <name type="common">Slime mold</name>
    <name type="synonym">Dictyostelium lacteum</name>
    <dbReference type="NCBI Taxonomy" id="361077"/>
    <lineage>
        <taxon>Eukaryota</taxon>
        <taxon>Amoebozoa</taxon>
        <taxon>Evosea</taxon>
        <taxon>Eumycetozoa</taxon>
        <taxon>Dictyostelia</taxon>
        <taxon>Dictyosteliales</taxon>
        <taxon>Raperosteliaceae</taxon>
        <taxon>Tieghemostelium</taxon>
    </lineage>
</organism>